<evidence type="ECO:0000256" key="1">
    <source>
        <dbReference type="SAM" id="MobiDB-lite"/>
    </source>
</evidence>
<dbReference type="Proteomes" id="UP001494588">
    <property type="component" value="Unassembled WGS sequence"/>
</dbReference>
<evidence type="ECO:0000313" key="3">
    <source>
        <dbReference type="EMBL" id="MEM5291728.1"/>
    </source>
</evidence>
<accession>A0ABU9QRD8</accession>
<reference evidence="3 4" key="1">
    <citation type="submission" date="2024-01" db="EMBL/GenBank/DDBJ databases">
        <title>The diversity of rhizobia nodulating Mimosa spp. in eleven states of Brazil covering several biomes is determined by host plant, location, and edaphic factors.</title>
        <authorList>
            <person name="Rouws L."/>
            <person name="Barauna A."/>
            <person name="Beukes C."/>
            <person name="De Faria S.M."/>
            <person name="Gross E."/>
            <person name="Dos Reis Junior F.B."/>
            <person name="Simon M."/>
            <person name="Maluk M."/>
            <person name="Odee D.W."/>
            <person name="Kenicer G."/>
            <person name="Young J.P.W."/>
            <person name="Reis V.M."/>
            <person name="Zilli J."/>
            <person name="James E.K."/>
        </authorList>
    </citation>
    <scope>NUCLEOTIDE SEQUENCE [LARGE SCALE GENOMIC DNA]</scope>
    <source>
        <strain evidence="3 4">JPY77</strain>
    </source>
</reference>
<name>A0ABU9QRD8_9BURK</name>
<dbReference type="Pfam" id="PF08707">
    <property type="entry name" value="PriCT_2"/>
    <property type="match status" value="1"/>
</dbReference>
<organism evidence="3 4">
    <name type="scientific">Paraburkholderia sabiae</name>
    <dbReference type="NCBI Taxonomy" id="273251"/>
    <lineage>
        <taxon>Bacteria</taxon>
        <taxon>Pseudomonadati</taxon>
        <taxon>Pseudomonadota</taxon>
        <taxon>Betaproteobacteria</taxon>
        <taxon>Burkholderiales</taxon>
        <taxon>Burkholderiaceae</taxon>
        <taxon>Paraburkholderia</taxon>
    </lineage>
</organism>
<keyword evidence="4" id="KW-1185">Reference proteome</keyword>
<evidence type="ECO:0000313" key="4">
    <source>
        <dbReference type="Proteomes" id="UP001494588"/>
    </source>
</evidence>
<comment type="caution">
    <text evidence="3">The sequence shown here is derived from an EMBL/GenBank/DDBJ whole genome shotgun (WGS) entry which is preliminary data.</text>
</comment>
<proteinExistence type="predicted"/>
<feature type="region of interest" description="Disordered" evidence="1">
    <location>
        <begin position="388"/>
        <end position="450"/>
    </location>
</feature>
<dbReference type="InterPro" id="IPR014819">
    <property type="entry name" value="PriCT_2"/>
</dbReference>
<dbReference type="EMBL" id="JAZHGC010000058">
    <property type="protein sequence ID" value="MEM5291728.1"/>
    <property type="molecule type" value="Genomic_DNA"/>
</dbReference>
<protein>
    <submittedName>
        <fullName evidence="3">PriCT-2 domain-containing protein</fullName>
    </submittedName>
</protein>
<feature type="domain" description="Primase C-terminal 2" evidence="2">
    <location>
        <begin position="13"/>
        <end position="83"/>
    </location>
</feature>
<feature type="region of interest" description="Disordered" evidence="1">
    <location>
        <begin position="602"/>
        <end position="621"/>
    </location>
</feature>
<dbReference type="RefSeq" id="WP_201661381.1">
    <property type="nucleotide sequence ID" value="NZ_CAJHCS010000048.1"/>
</dbReference>
<gene>
    <name evidence="3" type="ORF">V4C55_39035</name>
</gene>
<evidence type="ECO:0000259" key="2">
    <source>
        <dbReference type="Pfam" id="PF08707"/>
    </source>
</evidence>
<sequence>MSMPQTDETARVRAALAVIPAEDYGTWVDMAFALKHGLGDAGFEIWDEWSRTAGNYDERAARTTWRSVKESGGKTLASLFWLARQNGFDLRRGHYPDRLATEFVPAPDVLERRNREAARQQARHAAAAREAQEIWQWARPVGPEHPYLVRKGLDSVPALRELEAPELRALLGYAPASEERPLSGRVLVVPVWIGRAISTLELIDEAGNKSSLAGGVKKGGYWMAGPAPVAGGQTTPILIGEGMATMLSAHRATGWVALASLASGNLPPVAESMREQFPDADIVVLGELGPGEAKARQAADASRARMVLPVFAVDARIDDKAPTDFNDMAVLSGSARVGEHLSEIVGRDVMPVVERAGLPAGMANGRSNGREPDEPMEDMMGNVKEKLVNAGDDTLRRRTSKRGAPKPTTPSVAPEPVMTSAEAQPTGDRSTAVPVGDTPAAEPRRFAPTRPPVGESLFAVADVPSEVRALAEHRFGSPLRMGTPRENGGPYRGEVFNTEHYLIQEVATRSVVFHPKTQMEFVSERLRWMDENARLNGSELQVGYEGDRPRVYPWDRARDLLDRTVGSLKKSARELNFSPNLEGMLDQLQARSWARIREARTAALEQSKERSAPQDPPGPDR</sequence>